<dbReference type="InterPro" id="IPR027417">
    <property type="entry name" value="P-loop_NTPase"/>
</dbReference>
<dbReference type="EMBL" id="JAFBCF010000001">
    <property type="protein sequence ID" value="MBM7798465.1"/>
    <property type="molecule type" value="Genomic_DNA"/>
</dbReference>
<evidence type="ECO:0000313" key="1">
    <source>
        <dbReference type="EMBL" id="MBM7798465.1"/>
    </source>
</evidence>
<proteinExistence type="predicted"/>
<dbReference type="SUPFAM" id="SSF52540">
    <property type="entry name" value="P-loop containing nucleoside triphosphate hydrolases"/>
    <property type="match status" value="1"/>
</dbReference>
<comment type="caution">
    <text evidence="1">The sequence shown here is derived from an EMBL/GenBank/DDBJ whole genome shotgun (WGS) entry which is preliminary data.</text>
</comment>
<protein>
    <submittedName>
        <fullName evidence="1">Kinase</fullName>
    </submittedName>
</protein>
<name>A0ABS2RHJ2_9ACTN</name>
<keyword evidence="1" id="KW-0808">Transferase</keyword>
<dbReference type="Gene3D" id="3.40.50.300">
    <property type="entry name" value="P-loop containing nucleotide triphosphate hydrolases"/>
    <property type="match status" value="1"/>
</dbReference>
<evidence type="ECO:0000313" key="2">
    <source>
        <dbReference type="Proteomes" id="UP000704762"/>
    </source>
</evidence>
<dbReference type="GO" id="GO:0016301">
    <property type="term" value="F:kinase activity"/>
    <property type="evidence" value="ECO:0007669"/>
    <property type="project" value="UniProtKB-KW"/>
</dbReference>
<keyword evidence="1" id="KW-0418">Kinase</keyword>
<gene>
    <name evidence="1" type="ORF">JOE57_001386</name>
</gene>
<accession>A0ABS2RHJ2</accession>
<dbReference type="Pfam" id="PF13671">
    <property type="entry name" value="AAA_33"/>
    <property type="match status" value="1"/>
</dbReference>
<keyword evidence="2" id="KW-1185">Reference proteome</keyword>
<organism evidence="1 2">
    <name type="scientific">Microlunatus panaciterrae</name>
    <dbReference type="NCBI Taxonomy" id="400768"/>
    <lineage>
        <taxon>Bacteria</taxon>
        <taxon>Bacillati</taxon>
        <taxon>Actinomycetota</taxon>
        <taxon>Actinomycetes</taxon>
        <taxon>Propionibacteriales</taxon>
        <taxon>Propionibacteriaceae</taxon>
        <taxon>Microlunatus</taxon>
    </lineage>
</organism>
<dbReference type="PANTHER" id="PTHR37807">
    <property type="entry name" value="OS07G0160300 PROTEIN"/>
    <property type="match status" value="1"/>
</dbReference>
<dbReference type="PANTHER" id="PTHR37807:SF3">
    <property type="entry name" value="OS07G0160300 PROTEIN"/>
    <property type="match status" value="1"/>
</dbReference>
<dbReference type="Proteomes" id="UP000704762">
    <property type="component" value="Unassembled WGS sequence"/>
</dbReference>
<sequence>MTATLFSIGGLPATGKTTVARALARRLRAAYLRVDTIEAAIVEHSELAHPVGVVGYAVGYRLAADQLQLGLDVVAESVNPLGITRDAWLAVATEAGAGAMEIEIICSDRAEHRRRVEHRTLDIDGLVPPTWEEIENRDYRPWDRDPLVLDTAVLTPTAAVQRVLQTLSRRRAG</sequence>
<reference evidence="1 2" key="1">
    <citation type="submission" date="2021-01" db="EMBL/GenBank/DDBJ databases">
        <title>Sequencing the genomes of 1000 actinobacteria strains.</title>
        <authorList>
            <person name="Klenk H.-P."/>
        </authorList>
    </citation>
    <scope>NUCLEOTIDE SEQUENCE [LARGE SCALE GENOMIC DNA]</scope>
    <source>
        <strain evidence="1 2">DSM 18662</strain>
    </source>
</reference>
<dbReference type="RefSeq" id="WP_204916999.1">
    <property type="nucleotide sequence ID" value="NZ_BAAAQP010000008.1"/>
</dbReference>